<protein>
    <recommendedName>
        <fullName evidence="4">3-beta hydroxysteroid dehydrogenase/isomerase domain-containing protein</fullName>
    </recommendedName>
</protein>
<keyword evidence="3" id="KW-1133">Transmembrane helix</keyword>
<keyword evidence="3" id="KW-0812">Transmembrane</keyword>
<keyword evidence="6" id="KW-1185">Reference proteome</keyword>
<evidence type="ECO:0000313" key="6">
    <source>
        <dbReference type="Proteomes" id="UP000521872"/>
    </source>
</evidence>
<evidence type="ECO:0000256" key="3">
    <source>
        <dbReference type="SAM" id="Phobius"/>
    </source>
</evidence>
<dbReference type="AlphaFoldDB" id="A0A8H4QSX1"/>
<dbReference type="GO" id="GO:0006694">
    <property type="term" value="P:steroid biosynthetic process"/>
    <property type="evidence" value="ECO:0007669"/>
    <property type="project" value="InterPro"/>
</dbReference>
<dbReference type="Pfam" id="PF01073">
    <property type="entry name" value="3Beta_HSD"/>
    <property type="match status" value="1"/>
</dbReference>
<feature type="domain" description="3-beta hydroxysteroid dehydrogenase/isomerase" evidence="4">
    <location>
        <begin position="77"/>
        <end position="360"/>
    </location>
</feature>
<comment type="caution">
    <text evidence="5">The sequence shown here is derived from an EMBL/GenBank/DDBJ whole genome shotgun (WGS) entry which is preliminary data.</text>
</comment>
<dbReference type="InterPro" id="IPR002225">
    <property type="entry name" value="3Beta_OHSteriod_DH/Estase"/>
</dbReference>
<reference evidence="5 6" key="1">
    <citation type="submission" date="2019-12" db="EMBL/GenBank/DDBJ databases">
        <authorList>
            <person name="Floudas D."/>
            <person name="Bentzer J."/>
            <person name="Ahren D."/>
            <person name="Johansson T."/>
            <person name="Persson P."/>
            <person name="Tunlid A."/>
        </authorList>
    </citation>
    <scope>NUCLEOTIDE SEQUENCE [LARGE SCALE GENOMIC DNA]</scope>
    <source>
        <strain evidence="5 6">CBS 102.39</strain>
    </source>
</reference>
<dbReference type="InterPro" id="IPR036291">
    <property type="entry name" value="NAD(P)-bd_dom_sf"/>
</dbReference>
<dbReference type="GO" id="GO:0016616">
    <property type="term" value="F:oxidoreductase activity, acting on the CH-OH group of donors, NAD or NADP as acceptor"/>
    <property type="evidence" value="ECO:0007669"/>
    <property type="project" value="InterPro"/>
</dbReference>
<evidence type="ECO:0000313" key="5">
    <source>
        <dbReference type="EMBL" id="KAF4616772.1"/>
    </source>
</evidence>
<dbReference type="Proteomes" id="UP000521872">
    <property type="component" value="Unassembled WGS sequence"/>
</dbReference>
<evidence type="ECO:0000256" key="1">
    <source>
        <dbReference type="ARBA" id="ARBA00009219"/>
    </source>
</evidence>
<sequence>MDSYARYAGLAVAFFCTLVLYCWWNDKLLTVTPISALFFGPKRNTPQDVRATAERLATSMPLEDQEVLPPKTGRRYIVVGGGGFLGGWIATKLLKRGEDAKSIRLLDLSPPSQHPILLDAMNKGLQYIQVDITDAKALEAAFKAPWPTTSKADITVFHTAANIRFYERHLQFLDRSRRVNVGGTKNVIDACRATGVDVLVYTSSGSVGVHSTRLLLWPWEKQPKHFVQVINDDDTLLPKRHEDFFSNYAATKIEAERLVRAADRTANNAQKVIRTGCIRPGNGVFGPRGDMLCGAYLLRPANPSWSGNIMQSFSYVENCAAAHLCYEARLVELQAGTKNPDIGGQAFCVADPGPTPTYGDAYTSLETLTDGDCTFPYLSPTAMLLVAYGFEKYYRAHAALSAAGWRLAKYLPALSGDLVNLQPSIFYLTAVHLIFDDSRARLPPHKGGLGYTGAWTTFEGLNKTYEEFKQSGGKKKDARNAGIGLSFKFGMKKAEKVGKMTDRMADNMPGVAPVEVMPPK</sequence>
<evidence type="ECO:0000259" key="4">
    <source>
        <dbReference type="Pfam" id="PF01073"/>
    </source>
</evidence>
<dbReference type="Gene3D" id="3.40.50.720">
    <property type="entry name" value="NAD(P)-binding Rossmann-like Domain"/>
    <property type="match status" value="1"/>
</dbReference>
<dbReference type="SUPFAM" id="SSF51735">
    <property type="entry name" value="NAD(P)-binding Rossmann-fold domains"/>
    <property type="match status" value="1"/>
</dbReference>
<dbReference type="PANTHER" id="PTHR43245">
    <property type="entry name" value="BIFUNCTIONAL POLYMYXIN RESISTANCE PROTEIN ARNA"/>
    <property type="match status" value="1"/>
</dbReference>
<comment type="similarity">
    <text evidence="1">Belongs to the 3-beta-HSD family.</text>
</comment>
<evidence type="ECO:0000256" key="2">
    <source>
        <dbReference type="ARBA" id="ARBA00023002"/>
    </source>
</evidence>
<keyword evidence="3" id="KW-0472">Membrane</keyword>
<dbReference type="PANTHER" id="PTHR43245:SF51">
    <property type="entry name" value="SHORT CHAIN DEHYDROGENASE_REDUCTASE FAMILY 42E, MEMBER 2"/>
    <property type="match status" value="1"/>
</dbReference>
<feature type="transmembrane region" description="Helical" evidence="3">
    <location>
        <begin position="7"/>
        <end position="24"/>
    </location>
</feature>
<organism evidence="5 6">
    <name type="scientific">Agrocybe pediades</name>
    <dbReference type="NCBI Taxonomy" id="84607"/>
    <lineage>
        <taxon>Eukaryota</taxon>
        <taxon>Fungi</taxon>
        <taxon>Dikarya</taxon>
        <taxon>Basidiomycota</taxon>
        <taxon>Agaricomycotina</taxon>
        <taxon>Agaricomycetes</taxon>
        <taxon>Agaricomycetidae</taxon>
        <taxon>Agaricales</taxon>
        <taxon>Agaricineae</taxon>
        <taxon>Strophariaceae</taxon>
        <taxon>Agrocybe</taxon>
    </lineage>
</organism>
<accession>A0A8H4QSX1</accession>
<dbReference type="InterPro" id="IPR050177">
    <property type="entry name" value="Lipid_A_modif_metabolic_enz"/>
</dbReference>
<name>A0A8H4QSX1_9AGAR</name>
<dbReference type="EMBL" id="JAACJL010000031">
    <property type="protein sequence ID" value="KAF4616772.1"/>
    <property type="molecule type" value="Genomic_DNA"/>
</dbReference>
<keyword evidence="2" id="KW-0560">Oxidoreductase</keyword>
<proteinExistence type="inferred from homology"/>
<gene>
    <name evidence="5" type="ORF">D9613_008649</name>
</gene>